<protein>
    <recommendedName>
        <fullName evidence="6">nicotinamidase</fullName>
        <ecNumber evidence="6">3.5.1.19</ecNumber>
    </recommendedName>
    <alternativeName>
        <fullName evidence="7">Nicotinamide deamidase</fullName>
    </alternativeName>
</protein>
<evidence type="ECO:0000256" key="3">
    <source>
        <dbReference type="ARBA" id="ARBA00022723"/>
    </source>
</evidence>
<organism evidence="9 10">
    <name type="scientific">Eimeria tenella</name>
    <name type="common">Coccidian parasite</name>
    <dbReference type="NCBI Taxonomy" id="5802"/>
    <lineage>
        <taxon>Eukaryota</taxon>
        <taxon>Sar</taxon>
        <taxon>Alveolata</taxon>
        <taxon>Apicomplexa</taxon>
        <taxon>Conoidasida</taxon>
        <taxon>Coccidia</taxon>
        <taxon>Eucoccidiorida</taxon>
        <taxon>Eimeriorina</taxon>
        <taxon>Eimeriidae</taxon>
        <taxon>Eimeria</taxon>
    </lineage>
</organism>
<evidence type="ECO:0000256" key="1">
    <source>
        <dbReference type="ARBA" id="ARBA00006336"/>
    </source>
</evidence>
<dbReference type="VEuPathDB" id="ToxoDB:ETH2_15103200"/>
<comment type="pathway">
    <text evidence="5">Cofactor biosynthesis; nicotinate biosynthesis; nicotinate from nicotinamide: step 1/1.</text>
</comment>
<dbReference type="Proteomes" id="UP000030747">
    <property type="component" value="Unassembled WGS sequence"/>
</dbReference>
<dbReference type="GO" id="GO:0019363">
    <property type="term" value="P:pyridine nucleotide biosynthetic process"/>
    <property type="evidence" value="ECO:0007669"/>
    <property type="project" value="UniProtKB-KW"/>
</dbReference>
<dbReference type="RefSeq" id="XP_013234089.1">
    <property type="nucleotide sequence ID" value="XM_013378635.1"/>
</dbReference>
<reference evidence="9" key="2">
    <citation type="submission" date="2013-10" db="EMBL/GenBank/DDBJ databases">
        <authorList>
            <person name="Aslett M."/>
        </authorList>
    </citation>
    <scope>NUCLEOTIDE SEQUENCE [LARGE SCALE GENOMIC DNA]</scope>
    <source>
        <strain evidence="9">Houghton</strain>
    </source>
</reference>
<dbReference type="VEuPathDB" id="ToxoDB:ETH_00000760"/>
<dbReference type="PANTHER" id="PTHR11080:SF2">
    <property type="entry name" value="LD05707P"/>
    <property type="match status" value="1"/>
</dbReference>
<proteinExistence type="inferred from homology"/>
<dbReference type="EMBL" id="HG675760">
    <property type="protein sequence ID" value="CDJ43339.1"/>
    <property type="molecule type" value="Genomic_DNA"/>
</dbReference>
<evidence type="ECO:0000256" key="6">
    <source>
        <dbReference type="ARBA" id="ARBA00039017"/>
    </source>
</evidence>
<evidence type="ECO:0000313" key="10">
    <source>
        <dbReference type="Proteomes" id="UP000030747"/>
    </source>
</evidence>
<evidence type="ECO:0000256" key="5">
    <source>
        <dbReference type="ARBA" id="ARBA00037900"/>
    </source>
</evidence>
<dbReference type="Gene3D" id="3.40.50.850">
    <property type="entry name" value="Isochorismatase-like"/>
    <property type="match status" value="2"/>
</dbReference>
<evidence type="ECO:0000256" key="2">
    <source>
        <dbReference type="ARBA" id="ARBA00022642"/>
    </source>
</evidence>
<dbReference type="EC" id="3.5.1.19" evidence="6"/>
<feature type="domain" description="Isochorismatase-like" evidence="8">
    <location>
        <begin position="142"/>
        <end position="312"/>
    </location>
</feature>
<evidence type="ECO:0000259" key="8">
    <source>
        <dbReference type="Pfam" id="PF00857"/>
    </source>
</evidence>
<dbReference type="InterPro" id="IPR052347">
    <property type="entry name" value="Isochorismatase_Nicotinamidase"/>
</dbReference>
<dbReference type="SUPFAM" id="SSF52499">
    <property type="entry name" value="Isochorismatase-like hydrolases"/>
    <property type="match status" value="2"/>
</dbReference>
<dbReference type="PANTHER" id="PTHR11080">
    <property type="entry name" value="PYRAZINAMIDASE/NICOTINAMIDASE"/>
    <property type="match status" value="1"/>
</dbReference>
<evidence type="ECO:0000256" key="4">
    <source>
        <dbReference type="ARBA" id="ARBA00022801"/>
    </source>
</evidence>
<keyword evidence="2" id="KW-0662">Pyridine nucleotide biosynthesis</keyword>
<keyword evidence="10" id="KW-1185">Reference proteome</keyword>
<dbReference type="AlphaFoldDB" id="U6L3Y7"/>
<dbReference type="GeneID" id="25249371"/>
<dbReference type="Pfam" id="PF00857">
    <property type="entry name" value="Isochorismatase"/>
    <property type="match status" value="1"/>
</dbReference>
<dbReference type="GO" id="GO:0046872">
    <property type="term" value="F:metal ion binding"/>
    <property type="evidence" value="ECO:0007669"/>
    <property type="project" value="UniProtKB-KW"/>
</dbReference>
<keyword evidence="4" id="KW-0378">Hydrolase</keyword>
<name>U6L3Y7_EIMTE</name>
<evidence type="ECO:0000256" key="7">
    <source>
        <dbReference type="ARBA" id="ARBA00043224"/>
    </source>
</evidence>
<keyword evidence="3" id="KW-0479">Metal-binding</keyword>
<dbReference type="InterPro" id="IPR000868">
    <property type="entry name" value="Isochorismatase-like_dom"/>
</dbReference>
<sequence length="329" mass="34583">MVNCQAGKGVCCLLVTDAQNDFCEGALAAPAGLAVVRRIGEALCHARKQGQKTAGRHSSGGSSACESGCISEVDCCKEITSKQMLQAITSGSTDANGTTQEDMSRNWWDIVVFSLDWHPSNHVSFLSSHSKECIRNICACGNASLPNAAAQQAAGAAVKKAMTSLDPDANWTVVSSASSSSKASAATICRLWPPHCVQGTHGSKLHRAVHANLGDFVVFKGSDTSAECFSACGAESAPTGLVPLLRSKAVETVAVCGFCLEFCVAETAVSLRAAGFPNVVVLTDLTAAIFENKQREIVEYLNSQGVRCVTLETFTKERTLLSTDLPSSE</sequence>
<dbReference type="OrthoDB" id="1739143at2759"/>
<comment type="similarity">
    <text evidence="1">Belongs to the isochorismatase family.</text>
</comment>
<accession>U6L3Y7</accession>
<reference evidence="9" key="1">
    <citation type="submission" date="2013-10" db="EMBL/GenBank/DDBJ databases">
        <title>Genomic analysis of the causative agents of coccidiosis in chickens.</title>
        <authorList>
            <person name="Reid A.J."/>
            <person name="Blake D."/>
            <person name="Billington K."/>
            <person name="Browne H."/>
            <person name="Dunn M."/>
            <person name="Hung S."/>
            <person name="Kawahara F."/>
            <person name="Miranda-Saavedra D."/>
            <person name="Mourier T."/>
            <person name="Nagra H."/>
            <person name="Otto T.D."/>
            <person name="Rawlings N."/>
            <person name="Sanchez A."/>
            <person name="Sanders M."/>
            <person name="Subramaniam C."/>
            <person name="Tay Y."/>
            <person name="Dear P."/>
            <person name="Doerig C."/>
            <person name="Gruber A."/>
            <person name="Parkinson J."/>
            <person name="Shirley M."/>
            <person name="Wan K.L."/>
            <person name="Berriman M."/>
            <person name="Tomley F."/>
            <person name="Pain A."/>
        </authorList>
    </citation>
    <scope>NUCLEOTIDE SEQUENCE [LARGE SCALE GENOMIC DNA]</scope>
    <source>
        <strain evidence="9">Houghton</strain>
    </source>
</reference>
<evidence type="ECO:0000313" key="9">
    <source>
        <dbReference type="EMBL" id="CDJ43339.1"/>
    </source>
</evidence>
<dbReference type="GO" id="GO:0008936">
    <property type="term" value="F:nicotinamidase activity"/>
    <property type="evidence" value="ECO:0007669"/>
    <property type="project" value="UniProtKB-EC"/>
</dbReference>
<dbReference type="InterPro" id="IPR036380">
    <property type="entry name" value="Isochorismatase-like_sf"/>
</dbReference>
<dbReference type="OMA" id="MVHNINR"/>
<gene>
    <name evidence="9" type="ORF">ETH_00000760</name>
</gene>